<dbReference type="Proteomes" id="UP001060215">
    <property type="component" value="Chromosome 4"/>
</dbReference>
<gene>
    <name evidence="1" type="ORF">LOK49_LG05G01139</name>
</gene>
<keyword evidence="2" id="KW-1185">Reference proteome</keyword>
<name>A0ACC0HSL0_9ERIC</name>
<proteinExistence type="predicted"/>
<protein>
    <submittedName>
        <fullName evidence="1">Protein PHLOEM PROTEIN 2-LIKE A1</fullName>
    </submittedName>
</protein>
<organism evidence="1 2">
    <name type="scientific">Camellia lanceoleosa</name>
    <dbReference type="NCBI Taxonomy" id="1840588"/>
    <lineage>
        <taxon>Eukaryota</taxon>
        <taxon>Viridiplantae</taxon>
        <taxon>Streptophyta</taxon>
        <taxon>Embryophyta</taxon>
        <taxon>Tracheophyta</taxon>
        <taxon>Spermatophyta</taxon>
        <taxon>Magnoliopsida</taxon>
        <taxon>eudicotyledons</taxon>
        <taxon>Gunneridae</taxon>
        <taxon>Pentapetalae</taxon>
        <taxon>asterids</taxon>
        <taxon>Ericales</taxon>
        <taxon>Theaceae</taxon>
        <taxon>Camellia</taxon>
    </lineage>
</organism>
<dbReference type="EMBL" id="CM045761">
    <property type="protein sequence ID" value="KAI8016443.1"/>
    <property type="molecule type" value="Genomic_DNA"/>
</dbReference>
<evidence type="ECO:0000313" key="2">
    <source>
        <dbReference type="Proteomes" id="UP001060215"/>
    </source>
</evidence>
<comment type="caution">
    <text evidence="1">The sequence shown here is derived from an EMBL/GenBank/DDBJ whole genome shotgun (WGS) entry which is preliminary data.</text>
</comment>
<reference evidence="1 2" key="1">
    <citation type="journal article" date="2022" name="Plant J.">
        <title>Chromosome-level genome of Camellia lanceoleosa provides a valuable resource for understanding genome evolution and self-incompatibility.</title>
        <authorList>
            <person name="Gong W."/>
            <person name="Xiao S."/>
            <person name="Wang L."/>
            <person name="Liao Z."/>
            <person name="Chang Y."/>
            <person name="Mo W."/>
            <person name="Hu G."/>
            <person name="Li W."/>
            <person name="Zhao G."/>
            <person name="Zhu H."/>
            <person name="Hu X."/>
            <person name="Ji K."/>
            <person name="Xiang X."/>
            <person name="Song Q."/>
            <person name="Yuan D."/>
            <person name="Jin S."/>
            <person name="Zhang L."/>
        </authorList>
    </citation>
    <scope>NUCLEOTIDE SEQUENCE [LARGE SCALE GENOMIC DNA]</scope>
    <source>
        <strain evidence="1">SQ_2022a</strain>
    </source>
</reference>
<accession>A0ACC0HSL0</accession>
<evidence type="ECO:0000313" key="1">
    <source>
        <dbReference type="EMBL" id="KAI8016443.1"/>
    </source>
</evidence>
<sequence>MATSGIAEIQQVGKTSKTHSMKGKEIASRETRPPLNFLSILHNAKKTIDTSCPDKLCEQLYTGVFLKDKELKYFVDEKTNKNCFMLFARKLNICWIDHSEYWKWKWIKEETSGEEIEVAELREVCWLDIRGKFDRTIDLSPGAMYEIVFVVRMIDDDVYYTHISNCTVTLVMILPRSRTQRNESLEGKPVEEWFEILVGEFIMSPENVGSVEFSMEEHGTNWKRGLIVKCAIIRPKK</sequence>